<evidence type="ECO:0000313" key="7">
    <source>
        <dbReference type="Proteomes" id="UP000199230"/>
    </source>
</evidence>
<proteinExistence type="inferred from homology"/>
<evidence type="ECO:0000256" key="1">
    <source>
        <dbReference type="ARBA" id="ARBA00005695"/>
    </source>
</evidence>
<dbReference type="GO" id="GO:0015833">
    <property type="term" value="P:peptide transport"/>
    <property type="evidence" value="ECO:0007669"/>
    <property type="project" value="TreeGrafter"/>
</dbReference>
<feature type="chain" id="PRO_5038836316" evidence="4">
    <location>
        <begin position="25"/>
        <end position="536"/>
    </location>
</feature>
<protein>
    <submittedName>
        <fullName evidence="6">Peptide/nickel transport system substrate-binding protein</fullName>
    </submittedName>
</protein>
<dbReference type="Gene3D" id="3.10.105.10">
    <property type="entry name" value="Dipeptide-binding Protein, Domain 3"/>
    <property type="match status" value="1"/>
</dbReference>
<name>A0A1H3QTL3_9FIRM</name>
<dbReference type="PIRSF" id="PIRSF002741">
    <property type="entry name" value="MppA"/>
    <property type="match status" value="1"/>
</dbReference>
<evidence type="ECO:0000256" key="4">
    <source>
        <dbReference type="SAM" id="SignalP"/>
    </source>
</evidence>
<reference evidence="6 7" key="1">
    <citation type="submission" date="2016-10" db="EMBL/GenBank/DDBJ databases">
        <authorList>
            <person name="de Groot N.N."/>
        </authorList>
    </citation>
    <scope>NUCLEOTIDE SEQUENCE [LARGE SCALE GENOMIC DNA]</scope>
    <source>
        <strain evidence="6 7">APO</strain>
    </source>
</reference>
<keyword evidence="2" id="KW-0813">Transport</keyword>
<dbReference type="STRING" id="159292.SAMN05192546_11077"/>
<keyword evidence="3 4" id="KW-0732">Signal</keyword>
<accession>A0A1H3QTL3</accession>
<dbReference type="SUPFAM" id="SSF53850">
    <property type="entry name" value="Periplasmic binding protein-like II"/>
    <property type="match status" value="1"/>
</dbReference>
<feature type="domain" description="Solute-binding protein family 5" evidence="5">
    <location>
        <begin position="93"/>
        <end position="456"/>
    </location>
</feature>
<evidence type="ECO:0000259" key="5">
    <source>
        <dbReference type="Pfam" id="PF00496"/>
    </source>
</evidence>
<dbReference type="PROSITE" id="PS51257">
    <property type="entry name" value="PROKAR_LIPOPROTEIN"/>
    <property type="match status" value="1"/>
</dbReference>
<evidence type="ECO:0000313" key="6">
    <source>
        <dbReference type="EMBL" id="SDZ16049.1"/>
    </source>
</evidence>
<dbReference type="PANTHER" id="PTHR30290">
    <property type="entry name" value="PERIPLASMIC BINDING COMPONENT OF ABC TRANSPORTER"/>
    <property type="match status" value="1"/>
</dbReference>
<evidence type="ECO:0000256" key="2">
    <source>
        <dbReference type="ARBA" id="ARBA00022448"/>
    </source>
</evidence>
<gene>
    <name evidence="6" type="ORF">SAMN05192546_11077</name>
</gene>
<dbReference type="InterPro" id="IPR039424">
    <property type="entry name" value="SBP_5"/>
</dbReference>
<comment type="similarity">
    <text evidence="1">Belongs to the bacterial solute-binding protein 5 family.</text>
</comment>
<dbReference type="RefSeq" id="WP_093315152.1">
    <property type="nucleotide sequence ID" value="NZ_FNPV01000010.1"/>
</dbReference>
<dbReference type="InterPro" id="IPR000914">
    <property type="entry name" value="SBP_5_dom"/>
</dbReference>
<dbReference type="InterPro" id="IPR030678">
    <property type="entry name" value="Peptide/Ni-bd"/>
</dbReference>
<dbReference type="PANTHER" id="PTHR30290:SF9">
    <property type="entry name" value="OLIGOPEPTIDE-BINDING PROTEIN APPA"/>
    <property type="match status" value="1"/>
</dbReference>
<dbReference type="CDD" id="cd00995">
    <property type="entry name" value="PBP2_NikA_DppA_OppA_like"/>
    <property type="match status" value="1"/>
</dbReference>
<dbReference type="AlphaFoldDB" id="A0A1H3QTL3"/>
<feature type="signal peptide" evidence="4">
    <location>
        <begin position="1"/>
        <end position="24"/>
    </location>
</feature>
<evidence type="ECO:0000256" key="3">
    <source>
        <dbReference type="ARBA" id="ARBA00022729"/>
    </source>
</evidence>
<dbReference type="Gene3D" id="3.90.76.10">
    <property type="entry name" value="Dipeptide-binding Protein, Domain 1"/>
    <property type="match status" value="1"/>
</dbReference>
<dbReference type="GO" id="GO:1904680">
    <property type="term" value="F:peptide transmembrane transporter activity"/>
    <property type="evidence" value="ECO:0007669"/>
    <property type="project" value="TreeGrafter"/>
</dbReference>
<dbReference type="Pfam" id="PF00496">
    <property type="entry name" value="SBP_bac_5"/>
    <property type="match status" value="1"/>
</dbReference>
<dbReference type="GO" id="GO:0043190">
    <property type="term" value="C:ATP-binding cassette (ABC) transporter complex"/>
    <property type="evidence" value="ECO:0007669"/>
    <property type="project" value="InterPro"/>
</dbReference>
<dbReference type="Gene3D" id="3.40.190.10">
    <property type="entry name" value="Periplasmic binding protein-like II"/>
    <property type="match status" value="1"/>
</dbReference>
<dbReference type="OrthoDB" id="9772924at2"/>
<sequence>MMKQRKEILWTVMFLGLMSFLLLAGCHGGSTDADSDTSQEVELTQEVEKDLYEKEVVLAGPRDVAPGPEDAFYMSSILSVWEPLVAIGPDQQPAPKLATHWERNEDATEWIFHLKEGVTFHDGHSFDADAVIANYDRYSNMHGKSSSFYTFHFDAVYPHFESIEKIEDHQVKMIFSEPFALLPYNMANFGSAMYSPDSFDETTDFTTIAQGTGPFRLVEHERNQYVKLEANEDYYGEKAQVKNIQIRIIPDPQTRFAALKAEEIMGVLDLGALTPELTKQLLDDDRFALSYQPSTISHYLSCNGTRFPFNDPKMKKALSLAIDRELLVQEFYNGYPEPTVNILNAASPFAKPISPVYDPEKAKTLVTEVLGDQTPELEIIVPSWALDRYPYKEQAEYLQSVLSELGLPSSISIMDGAAFRERQSQGDFDISLHIQGLPDLNPMTIFNRFMHSEGSTNIAYSLGFSNERVDELLAQLAVETELDLIKEAVNELQTISAEDISTLPMFHDVTLAPHHKSLKNYEATVYGVDLPGISWR</sequence>
<keyword evidence="7" id="KW-1185">Reference proteome</keyword>
<dbReference type="Proteomes" id="UP000199230">
    <property type="component" value="Unassembled WGS sequence"/>
</dbReference>
<dbReference type="EMBL" id="FNPV01000010">
    <property type="protein sequence ID" value="SDZ16049.1"/>
    <property type="molecule type" value="Genomic_DNA"/>
</dbReference>
<organism evidence="6 7">
    <name type="scientific">Tindallia californiensis</name>
    <dbReference type="NCBI Taxonomy" id="159292"/>
    <lineage>
        <taxon>Bacteria</taxon>
        <taxon>Bacillati</taxon>
        <taxon>Bacillota</taxon>
        <taxon>Clostridia</taxon>
        <taxon>Peptostreptococcales</taxon>
        <taxon>Tindalliaceae</taxon>
        <taxon>Tindallia</taxon>
    </lineage>
</organism>
<dbReference type="GO" id="GO:0042597">
    <property type="term" value="C:periplasmic space"/>
    <property type="evidence" value="ECO:0007669"/>
    <property type="project" value="UniProtKB-ARBA"/>
</dbReference>